<proteinExistence type="predicted"/>
<dbReference type="EMBL" id="BDGG01000012">
    <property type="protein sequence ID" value="GAV05659.1"/>
    <property type="molecule type" value="Genomic_DNA"/>
</dbReference>
<evidence type="ECO:0000313" key="1">
    <source>
        <dbReference type="EMBL" id="GAV05659.1"/>
    </source>
</evidence>
<name>A0A1D1W3V5_RAMVA</name>
<dbReference type="Proteomes" id="UP000186922">
    <property type="component" value="Unassembled WGS sequence"/>
</dbReference>
<reference evidence="1 2" key="1">
    <citation type="journal article" date="2016" name="Nat. Commun.">
        <title>Extremotolerant tardigrade genome and improved radiotolerance of human cultured cells by tardigrade-unique protein.</title>
        <authorList>
            <person name="Hashimoto T."/>
            <person name="Horikawa D.D."/>
            <person name="Saito Y."/>
            <person name="Kuwahara H."/>
            <person name="Kozuka-Hata H."/>
            <person name="Shin-I T."/>
            <person name="Minakuchi Y."/>
            <person name="Ohishi K."/>
            <person name="Motoyama A."/>
            <person name="Aizu T."/>
            <person name="Enomoto A."/>
            <person name="Kondo K."/>
            <person name="Tanaka S."/>
            <person name="Hara Y."/>
            <person name="Koshikawa S."/>
            <person name="Sagara H."/>
            <person name="Miura T."/>
            <person name="Yokobori S."/>
            <person name="Miyagawa K."/>
            <person name="Suzuki Y."/>
            <person name="Kubo T."/>
            <person name="Oyama M."/>
            <person name="Kohara Y."/>
            <person name="Fujiyama A."/>
            <person name="Arakawa K."/>
            <person name="Katayama T."/>
            <person name="Toyoda A."/>
            <person name="Kunieda T."/>
        </authorList>
    </citation>
    <scope>NUCLEOTIDE SEQUENCE [LARGE SCALE GENOMIC DNA]</scope>
    <source>
        <strain evidence="1 2">YOKOZUNA-1</strain>
    </source>
</reference>
<sequence>MTGEAVGILQTKTALVPGTYEHTAIVKDNAGAISSLTINIVVRNPGSPDSKLQFPTEAPHLSWPRPVEMGLKAILD</sequence>
<evidence type="ECO:0000313" key="2">
    <source>
        <dbReference type="Proteomes" id="UP000186922"/>
    </source>
</evidence>
<gene>
    <name evidence="1" type="primary">RvY_15756-1</name>
    <name evidence="1" type="synonym">RvY_15756.1</name>
    <name evidence="1" type="ORF">RvY_15756</name>
</gene>
<accession>A0A1D1W3V5</accession>
<protein>
    <submittedName>
        <fullName evidence="1">Uncharacterized protein</fullName>
    </submittedName>
</protein>
<keyword evidence="2" id="KW-1185">Reference proteome</keyword>
<comment type="caution">
    <text evidence="1">The sequence shown here is derived from an EMBL/GenBank/DDBJ whole genome shotgun (WGS) entry which is preliminary data.</text>
</comment>
<organism evidence="1 2">
    <name type="scientific">Ramazzottius varieornatus</name>
    <name type="common">Water bear</name>
    <name type="synonym">Tardigrade</name>
    <dbReference type="NCBI Taxonomy" id="947166"/>
    <lineage>
        <taxon>Eukaryota</taxon>
        <taxon>Metazoa</taxon>
        <taxon>Ecdysozoa</taxon>
        <taxon>Tardigrada</taxon>
        <taxon>Eutardigrada</taxon>
        <taxon>Parachela</taxon>
        <taxon>Hypsibioidea</taxon>
        <taxon>Ramazzottiidae</taxon>
        <taxon>Ramazzottius</taxon>
    </lineage>
</organism>
<dbReference type="AlphaFoldDB" id="A0A1D1W3V5"/>